<dbReference type="NCBIfam" id="TIGR00072">
    <property type="entry name" value="hydrog_prot"/>
    <property type="match status" value="1"/>
</dbReference>
<dbReference type="PRINTS" id="PR00446">
    <property type="entry name" value="HYDRGNUPTAKE"/>
</dbReference>
<reference evidence="5" key="1">
    <citation type="journal article" date="2014" name="Front. Microbiol.">
        <title>High frequency of phylogenetically diverse reductive dehalogenase-homologous genes in deep subseafloor sedimentary metagenomes.</title>
        <authorList>
            <person name="Kawai M."/>
            <person name="Futagami T."/>
            <person name="Toyoda A."/>
            <person name="Takaki Y."/>
            <person name="Nishi S."/>
            <person name="Hori S."/>
            <person name="Arai W."/>
            <person name="Tsubouchi T."/>
            <person name="Morono Y."/>
            <person name="Uchiyama I."/>
            <person name="Ito T."/>
            <person name="Fujiyama A."/>
            <person name="Inagaki F."/>
            <person name="Takami H."/>
        </authorList>
    </citation>
    <scope>NUCLEOTIDE SEQUENCE</scope>
    <source>
        <strain evidence="5">Expedition CK06-06</strain>
    </source>
</reference>
<accession>X0VM72</accession>
<keyword evidence="2" id="KW-0645">Protease</keyword>
<evidence type="ECO:0000256" key="1">
    <source>
        <dbReference type="ARBA" id="ARBA00006814"/>
    </source>
</evidence>
<dbReference type="SUPFAM" id="SSF53163">
    <property type="entry name" value="HybD-like"/>
    <property type="match status" value="1"/>
</dbReference>
<protein>
    <recommendedName>
        <fullName evidence="6">Hydrogenase maturation protease</fullName>
    </recommendedName>
</protein>
<evidence type="ECO:0008006" key="6">
    <source>
        <dbReference type="Google" id="ProtNLM"/>
    </source>
</evidence>
<dbReference type="GO" id="GO:0016485">
    <property type="term" value="P:protein processing"/>
    <property type="evidence" value="ECO:0007669"/>
    <property type="project" value="TreeGrafter"/>
</dbReference>
<organism evidence="5">
    <name type="scientific">marine sediment metagenome</name>
    <dbReference type="NCBI Taxonomy" id="412755"/>
    <lineage>
        <taxon>unclassified sequences</taxon>
        <taxon>metagenomes</taxon>
        <taxon>ecological metagenomes</taxon>
    </lineage>
</organism>
<dbReference type="InterPro" id="IPR023430">
    <property type="entry name" value="Pept_HybD-like_dom_sf"/>
</dbReference>
<evidence type="ECO:0000313" key="5">
    <source>
        <dbReference type="EMBL" id="GAG12297.1"/>
    </source>
</evidence>
<proteinExistence type="inferred from homology"/>
<evidence type="ECO:0000256" key="2">
    <source>
        <dbReference type="ARBA" id="ARBA00022670"/>
    </source>
</evidence>
<dbReference type="Gene3D" id="3.40.50.1450">
    <property type="entry name" value="HybD-like"/>
    <property type="match status" value="1"/>
</dbReference>
<comment type="similarity">
    <text evidence="1">Belongs to the peptidase A31 family.</text>
</comment>
<dbReference type="PANTHER" id="PTHR30302:SF1">
    <property type="entry name" value="HYDROGENASE 2 MATURATION PROTEASE"/>
    <property type="match status" value="1"/>
</dbReference>
<dbReference type="PANTHER" id="PTHR30302">
    <property type="entry name" value="HYDROGENASE 1 MATURATION PROTEASE"/>
    <property type="match status" value="1"/>
</dbReference>
<dbReference type="GO" id="GO:0004190">
    <property type="term" value="F:aspartic-type endopeptidase activity"/>
    <property type="evidence" value="ECO:0007669"/>
    <property type="project" value="UniProtKB-KW"/>
</dbReference>
<keyword evidence="3" id="KW-0064">Aspartyl protease</keyword>
<dbReference type="GO" id="GO:0008047">
    <property type="term" value="F:enzyme activator activity"/>
    <property type="evidence" value="ECO:0007669"/>
    <property type="project" value="InterPro"/>
</dbReference>
<keyword evidence="4" id="KW-0378">Hydrolase</keyword>
<dbReference type="AlphaFoldDB" id="X0VM72"/>
<evidence type="ECO:0000256" key="4">
    <source>
        <dbReference type="ARBA" id="ARBA00022801"/>
    </source>
</evidence>
<gene>
    <name evidence="5" type="ORF">S01H1_35538</name>
</gene>
<dbReference type="CDD" id="cd06062">
    <property type="entry name" value="H2MP_MemB-H2up"/>
    <property type="match status" value="1"/>
</dbReference>
<dbReference type="EMBL" id="BARS01022209">
    <property type="protein sequence ID" value="GAG12297.1"/>
    <property type="molecule type" value="Genomic_DNA"/>
</dbReference>
<comment type="caution">
    <text evidence="5">The sequence shown here is derived from an EMBL/GenBank/DDBJ whole genome shotgun (WGS) entry which is preliminary data.</text>
</comment>
<sequence length="168" mass="17953">MSERGRRIAVVGVGNILMGDEGVGVRVVEAVGKRSLPLDVECFDGGTAFPTLVGQLVRFEKLILVDAIRGGETPGTTYRLSIEDVQSRGGAALSLHDVGVVETVLLQGLVDKIPKEIVFVGVEPEGIEPSLNLSATVEARLDELVEMVLQEFGKDGVQQGRPNDMERG</sequence>
<name>X0VM72_9ZZZZ</name>
<evidence type="ECO:0000256" key="3">
    <source>
        <dbReference type="ARBA" id="ARBA00022750"/>
    </source>
</evidence>
<dbReference type="Pfam" id="PF01750">
    <property type="entry name" value="HycI"/>
    <property type="match status" value="1"/>
</dbReference>
<dbReference type="InterPro" id="IPR000671">
    <property type="entry name" value="Peptidase_A31"/>
</dbReference>